<organism evidence="1 2">
    <name type="scientific">Lentinus brumalis</name>
    <dbReference type="NCBI Taxonomy" id="2498619"/>
    <lineage>
        <taxon>Eukaryota</taxon>
        <taxon>Fungi</taxon>
        <taxon>Dikarya</taxon>
        <taxon>Basidiomycota</taxon>
        <taxon>Agaricomycotina</taxon>
        <taxon>Agaricomycetes</taxon>
        <taxon>Polyporales</taxon>
        <taxon>Polyporaceae</taxon>
        <taxon>Lentinus</taxon>
    </lineage>
</organism>
<evidence type="ECO:0000313" key="1">
    <source>
        <dbReference type="EMBL" id="RDX45621.1"/>
    </source>
</evidence>
<sequence>MITVHRRISTSPCHECVSSVLTLGQASPPLHSGIILWPSFCTLACRHRQASRIDCHQEYTCKEAKGLLPSVEVRLQARSRCTPYCPSTHPIGPNAVGSSCIGLRSCSRCQRATHSVSFP</sequence>
<dbReference type="AlphaFoldDB" id="A0A371CZB4"/>
<accession>A0A371CZB4</accession>
<gene>
    <name evidence="1" type="ORF">OH76DRAFT_935138</name>
</gene>
<keyword evidence="2" id="KW-1185">Reference proteome</keyword>
<evidence type="ECO:0000313" key="2">
    <source>
        <dbReference type="Proteomes" id="UP000256964"/>
    </source>
</evidence>
<proteinExistence type="predicted"/>
<name>A0A371CZB4_9APHY</name>
<dbReference type="EMBL" id="KZ857435">
    <property type="protein sequence ID" value="RDX45621.1"/>
    <property type="molecule type" value="Genomic_DNA"/>
</dbReference>
<dbReference type="Proteomes" id="UP000256964">
    <property type="component" value="Unassembled WGS sequence"/>
</dbReference>
<protein>
    <submittedName>
        <fullName evidence="1">Uncharacterized protein</fullName>
    </submittedName>
</protein>
<reference evidence="1 2" key="1">
    <citation type="journal article" date="2018" name="Biotechnol. Biofuels">
        <title>Integrative visual omics of the white-rot fungus Polyporus brumalis exposes the biotechnological potential of its oxidative enzymes for delignifying raw plant biomass.</title>
        <authorList>
            <person name="Miyauchi S."/>
            <person name="Rancon A."/>
            <person name="Drula E."/>
            <person name="Hage H."/>
            <person name="Chaduli D."/>
            <person name="Favel A."/>
            <person name="Grisel S."/>
            <person name="Henrissat B."/>
            <person name="Herpoel-Gimbert I."/>
            <person name="Ruiz-Duenas F.J."/>
            <person name="Chevret D."/>
            <person name="Hainaut M."/>
            <person name="Lin J."/>
            <person name="Wang M."/>
            <person name="Pangilinan J."/>
            <person name="Lipzen A."/>
            <person name="Lesage-Meessen L."/>
            <person name="Navarro D."/>
            <person name="Riley R."/>
            <person name="Grigoriev I.V."/>
            <person name="Zhou S."/>
            <person name="Raouche S."/>
            <person name="Rosso M.N."/>
        </authorList>
    </citation>
    <scope>NUCLEOTIDE SEQUENCE [LARGE SCALE GENOMIC DNA]</scope>
    <source>
        <strain evidence="1 2">BRFM 1820</strain>
    </source>
</reference>